<organism evidence="7 8">
    <name type="scientific">Leersia perrieri</name>
    <dbReference type="NCBI Taxonomy" id="77586"/>
    <lineage>
        <taxon>Eukaryota</taxon>
        <taxon>Viridiplantae</taxon>
        <taxon>Streptophyta</taxon>
        <taxon>Embryophyta</taxon>
        <taxon>Tracheophyta</taxon>
        <taxon>Spermatophyta</taxon>
        <taxon>Magnoliopsida</taxon>
        <taxon>Liliopsida</taxon>
        <taxon>Poales</taxon>
        <taxon>Poaceae</taxon>
        <taxon>BOP clade</taxon>
        <taxon>Oryzoideae</taxon>
        <taxon>Oryzeae</taxon>
        <taxon>Oryzinae</taxon>
        <taxon>Leersia</taxon>
    </lineage>
</organism>
<dbReference type="InterPro" id="IPR029062">
    <property type="entry name" value="Class_I_gatase-like"/>
</dbReference>
<dbReference type="FunFam" id="3.40.50.880:FF:000040">
    <property type="entry name" value="Gamma-glutamyl peptidase 5"/>
    <property type="match status" value="1"/>
</dbReference>
<dbReference type="Proteomes" id="UP000032180">
    <property type="component" value="Chromosome 2"/>
</dbReference>
<dbReference type="CDD" id="cd01741">
    <property type="entry name" value="GATase1_1"/>
    <property type="match status" value="1"/>
</dbReference>
<reference evidence="7" key="3">
    <citation type="submission" date="2015-04" db="UniProtKB">
        <authorList>
            <consortium name="EnsemblPlants"/>
        </authorList>
    </citation>
    <scope>IDENTIFICATION</scope>
</reference>
<dbReference type="PANTHER" id="PTHR42695">
    <property type="entry name" value="GLUTAMINE AMIDOTRANSFERASE YLR126C-RELATED"/>
    <property type="match status" value="1"/>
</dbReference>
<dbReference type="PANTHER" id="PTHR42695:SF15">
    <property type="entry name" value="OS02G0179200 PROTEIN"/>
    <property type="match status" value="1"/>
</dbReference>
<keyword evidence="5" id="KW-0378">Hydrolase</keyword>
<dbReference type="InterPro" id="IPR044992">
    <property type="entry name" value="ChyE-like"/>
</dbReference>
<dbReference type="PROSITE" id="PS51273">
    <property type="entry name" value="GATASE_TYPE_1"/>
    <property type="match status" value="1"/>
</dbReference>
<name>A0A0D9VCX9_9ORYZ</name>
<reference evidence="7 8" key="1">
    <citation type="submission" date="2012-08" db="EMBL/GenBank/DDBJ databases">
        <title>Oryza genome evolution.</title>
        <authorList>
            <person name="Wing R.A."/>
        </authorList>
    </citation>
    <scope>NUCLEOTIDE SEQUENCE</scope>
</reference>
<keyword evidence="8" id="KW-1185">Reference proteome</keyword>
<dbReference type="Pfam" id="PF00117">
    <property type="entry name" value="GATase"/>
    <property type="match status" value="1"/>
</dbReference>
<protein>
    <recommendedName>
        <fullName evidence="6">Glutamine amidotransferase domain-containing protein</fullName>
    </recommendedName>
</protein>
<dbReference type="Gene3D" id="3.40.50.880">
    <property type="match status" value="1"/>
</dbReference>
<evidence type="ECO:0000259" key="6">
    <source>
        <dbReference type="Pfam" id="PF00117"/>
    </source>
</evidence>
<comment type="pathway">
    <text evidence="2">Secondary metabolite biosynthesis.</text>
</comment>
<comment type="similarity">
    <text evidence="3">Belongs to the peptidase C26 family.</text>
</comment>
<dbReference type="AlphaFoldDB" id="A0A0D9VCX9"/>
<dbReference type="eggNOG" id="KOG3179">
    <property type="taxonomic scope" value="Eukaryota"/>
</dbReference>
<dbReference type="InterPro" id="IPR017926">
    <property type="entry name" value="GATASE"/>
</dbReference>
<comment type="subcellular location">
    <subcellularLocation>
        <location evidence="1">Cytoplasm</location>
        <location evidence="1">Cytosol</location>
    </subcellularLocation>
</comment>
<evidence type="ECO:0000313" key="8">
    <source>
        <dbReference type="Proteomes" id="UP000032180"/>
    </source>
</evidence>
<reference evidence="8" key="2">
    <citation type="submission" date="2013-12" db="EMBL/GenBank/DDBJ databases">
        <authorList>
            <person name="Yu Y."/>
            <person name="Lee S."/>
            <person name="de Baynast K."/>
            <person name="Wissotski M."/>
            <person name="Liu L."/>
            <person name="Talag J."/>
            <person name="Goicoechea J."/>
            <person name="Angelova A."/>
            <person name="Jetty R."/>
            <person name="Kudrna D."/>
            <person name="Golser W."/>
            <person name="Rivera L."/>
            <person name="Zhang J."/>
            <person name="Wing R."/>
        </authorList>
    </citation>
    <scope>NUCLEOTIDE SEQUENCE</scope>
</reference>
<dbReference type="SUPFAM" id="SSF52317">
    <property type="entry name" value="Class I glutamine amidotransferase-like"/>
    <property type="match status" value="1"/>
</dbReference>
<sequence length="302" mass="33091">MTVAKGSAPVTGGARRYAVLLALKDSEYAREVYGGYGNVFVTAFGNGGREKEERWDCFRVIDGEFPAAEELGMYDGFVVSGSPHDAYGDERWILRLCSLIRTLHAMNKRLLGICFGHQVLCRALGGRVGKARNGWDIGVKKVTFMPDFEGFGLFGDLEELPQSASIIEVHQDEVWEMPPKGRVLAYSDKTRVEMFAVGEHVLGVQGHPEYTNDILHNLIDRLVNNNTITRSIGEDARGTAEATKPDHGFWTKLCKDFLKRPTATTVTMNTSPLESATELMSCSHGVLSGSLATTTTASPIGL</sequence>
<dbReference type="GO" id="GO:0019760">
    <property type="term" value="P:glucosinolate metabolic process"/>
    <property type="evidence" value="ECO:0007669"/>
    <property type="project" value="UniProtKB-ARBA"/>
</dbReference>
<dbReference type="GO" id="GO:0005829">
    <property type="term" value="C:cytosol"/>
    <property type="evidence" value="ECO:0007669"/>
    <property type="project" value="UniProtKB-SubCell"/>
</dbReference>
<evidence type="ECO:0000256" key="2">
    <source>
        <dbReference type="ARBA" id="ARBA00005179"/>
    </source>
</evidence>
<keyword evidence="4" id="KW-0963">Cytoplasm</keyword>
<dbReference type="GO" id="GO:0008233">
    <property type="term" value="F:peptidase activity"/>
    <property type="evidence" value="ECO:0007669"/>
    <property type="project" value="UniProtKB-ARBA"/>
</dbReference>
<proteinExistence type="inferred from homology"/>
<accession>A0A0D9VCX9</accession>
<evidence type="ECO:0000256" key="5">
    <source>
        <dbReference type="ARBA" id="ARBA00022801"/>
    </source>
</evidence>
<evidence type="ECO:0000256" key="3">
    <source>
        <dbReference type="ARBA" id="ARBA00011083"/>
    </source>
</evidence>
<dbReference type="STRING" id="77586.A0A0D9VCX9"/>
<dbReference type="EnsemblPlants" id="LPERR02G05270.1">
    <property type="protein sequence ID" value="LPERR02G05270.1"/>
    <property type="gene ID" value="LPERR02G05270"/>
</dbReference>
<feature type="domain" description="Glutamine amidotransferase" evidence="6">
    <location>
        <begin position="69"/>
        <end position="212"/>
    </location>
</feature>
<evidence type="ECO:0000256" key="1">
    <source>
        <dbReference type="ARBA" id="ARBA00004514"/>
    </source>
</evidence>
<dbReference type="HOGENOM" id="CLU_054974_0_1_1"/>
<dbReference type="Gramene" id="LPERR02G05270.1">
    <property type="protein sequence ID" value="LPERR02G05270.1"/>
    <property type="gene ID" value="LPERR02G05270"/>
</dbReference>
<evidence type="ECO:0000256" key="4">
    <source>
        <dbReference type="ARBA" id="ARBA00022490"/>
    </source>
</evidence>
<evidence type="ECO:0000313" key="7">
    <source>
        <dbReference type="EnsemblPlants" id="LPERR02G05270.1"/>
    </source>
</evidence>